<dbReference type="AlphaFoldDB" id="A0A5S4XB80"/>
<dbReference type="GO" id="GO:0070694">
    <property type="term" value="F:5-hydroxymethyl-dUMP N-hydrolase activity"/>
    <property type="evidence" value="ECO:0007669"/>
    <property type="project" value="TreeGrafter"/>
</dbReference>
<dbReference type="GO" id="GO:0016740">
    <property type="term" value="F:transferase activity"/>
    <property type="evidence" value="ECO:0007669"/>
    <property type="project" value="UniProtKB-KW"/>
</dbReference>
<dbReference type="InterPro" id="IPR007710">
    <property type="entry name" value="Nucleoside_deoxyribTrfase"/>
</dbReference>
<comment type="caution">
    <text evidence="1">The sequence shown here is derived from an EMBL/GenBank/DDBJ whole genome shotgun (WGS) entry which is preliminary data.</text>
</comment>
<dbReference type="OrthoDB" id="9795789at2"/>
<sequence length="187" mass="20548">MPKVYLAGPDVFLPDAIEIGRQKKLLCSRYGLEGLFPFDNEITTSESGQRVDRLIYRANEAMMRNADLGIFNLTPFRGPSADAGTVFELGLMVGLGKRVFGYTNDASDYAHRVSTSAATGLQTRPLQDAHGMTVENFGNSDNLMIEWSVVEHGGFPIVRNPVKASNPFDDLSGFERCVRLASEALLK</sequence>
<name>A0A5S4XB80_9BRAD</name>
<evidence type="ECO:0000313" key="2">
    <source>
        <dbReference type="Proteomes" id="UP000324853"/>
    </source>
</evidence>
<dbReference type="EMBL" id="VSSR01000011">
    <property type="protein sequence ID" value="TYL86712.1"/>
    <property type="molecule type" value="Genomic_DNA"/>
</dbReference>
<accession>A0A5S4XB80</accession>
<dbReference type="GO" id="GO:0009159">
    <property type="term" value="P:deoxyribonucleoside monophosphate catabolic process"/>
    <property type="evidence" value="ECO:0007669"/>
    <property type="project" value="TreeGrafter"/>
</dbReference>
<dbReference type="PANTHER" id="PTHR15364:SF0">
    <property type="entry name" value="2'-DEOXYNUCLEOSIDE 5'-PHOSPHATE N-HYDROLASE 1"/>
    <property type="match status" value="1"/>
</dbReference>
<dbReference type="RefSeq" id="WP_148749749.1">
    <property type="nucleotide sequence ID" value="NZ_VSSR01000011.1"/>
</dbReference>
<gene>
    <name evidence="1" type="ORF">FXB38_05450</name>
</gene>
<dbReference type="Pfam" id="PF05014">
    <property type="entry name" value="Nuc_deoxyrib_tr"/>
    <property type="match status" value="1"/>
</dbReference>
<dbReference type="Proteomes" id="UP000324853">
    <property type="component" value="Unassembled WGS sequence"/>
</dbReference>
<dbReference type="PANTHER" id="PTHR15364">
    <property type="entry name" value="2'-DEOXYNUCLEOSIDE 5'-PHOSPHATE N-HYDROLASE 1"/>
    <property type="match status" value="1"/>
</dbReference>
<evidence type="ECO:0000313" key="1">
    <source>
        <dbReference type="EMBL" id="TYL86712.1"/>
    </source>
</evidence>
<keyword evidence="2" id="KW-1185">Reference proteome</keyword>
<dbReference type="SUPFAM" id="SSF52309">
    <property type="entry name" value="N-(deoxy)ribosyltransferase-like"/>
    <property type="match status" value="1"/>
</dbReference>
<organism evidence="1 2">
    <name type="scientific">Bradyrhizobium cytisi</name>
    <dbReference type="NCBI Taxonomy" id="515489"/>
    <lineage>
        <taxon>Bacteria</taxon>
        <taxon>Pseudomonadati</taxon>
        <taxon>Pseudomonadota</taxon>
        <taxon>Alphaproteobacteria</taxon>
        <taxon>Hyphomicrobiales</taxon>
        <taxon>Nitrobacteraceae</taxon>
        <taxon>Bradyrhizobium</taxon>
    </lineage>
</organism>
<protein>
    <submittedName>
        <fullName evidence="1">Nucleoside 2-deoxyribosyltransferase</fullName>
    </submittedName>
</protein>
<dbReference type="Gene3D" id="3.40.50.450">
    <property type="match status" value="1"/>
</dbReference>
<dbReference type="InterPro" id="IPR051239">
    <property type="entry name" value="2'-dNMP_N-hydrolase"/>
</dbReference>
<keyword evidence="1" id="KW-0808">Transferase</keyword>
<reference evidence="1 2" key="1">
    <citation type="submission" date="2019-08" db="EMBL/GenBank/DDBJ databases">
        <title>Bradyrhizobium hipponensis sp. nov., a rhizobium isolated from a Lupinus angustifolius root nodule in Tunisia.</title>
        <authorList>
            <person name="Off K."/>
            <person name="Rejili M."/>
            <person name="Mars M."/>
            <person name="Brachmann A."/>
            <person name="Marin M."/>
        </authorList>
    </citation>
    <scope>NUCLEOTIDE SEQUENCE [LARGE SCALE GENOMIC DNA]</scope>
    <source>
        <strain evidence="1 2">CTAW11</strain>
    </source>
</reference>
<proteinExistence type="predicted"/>